<keyword evidence="6" id="KW-0539">Nucleus</keyword>
<reference evidence="9 10" key="1">
    <citation type="submission" date="2017-11" db="EMBL/GenBank/DDBJ databases">
        <title>De novo assembly and phasing of dikaryotic genomes from two isolates of Puccinia coronata f. sp. avenae, the causal agent of oat crown rust.</title>
        <authorList>
            <person name="Miller M.E."/>
            <person name="Zhang Y."/>
            <person name="Omidvar V."/>
            <person name="Sperschneider J."/>
            <person name="Schwessinger B."/>
            <person name="Raley C."/>
            <person name="Palmer J.M."/>
            <person name="Garnica D."/>
            <person name="Upadhyaya N."/>
            <person name="Rathjen J."/>
            <person name="Taylor J.M."/>
            <person name="Park R.F."/>
            <person name="Dodds P.N."/>
            <person name="Hirsch C.D."/>
            <person name="Kianian S.F."/>
            <person name="Figueroa M."/>
        </authorList>
    </citation>
    <scope>NUCLEOTIDE SEQUENCE [LARGE SCALE GENOMIC DNA]</scope>
    <source>
        <strain evidence="9">12NC29</strain>
    </source>
</reference>
<dbReference type="InterPro" id="IPR008906">
    <property type="entry name" value="HATC_C_dom"/>
</dbReference>
<comment type="caution">
    <text evidence="9">The sequence shown here is derived from an EMBL/GenBank/DDBJ whole genome shotgun (WGS) entry which is preliminary data.</text>
</comment>
<evidence type="ECO:0000256" key="2">
    <source>
        <dbReference type="ARBA" id="ARBA00022723"/>
    </source>
</evidence>
<dbReference type="Pfam" id="PF05699">
    <property type="entry name" value="Dimer_Tnp_hAT"/>
    <property type="match status" value="1"/>
</dbReference>
<evidence type="ECO:0000259" key="8">
    <source>
        <dbReference type="Pfam" id="PF14372"/>
    </source>
</evidence>
<organism evidence="9 10">
    <name type="scientific">Puccinia coronata f. sp. avenae</name>
    <dbReference type="NCBI Taxonomy" id="200324"/>
    <lineage>
        <taxon>Eukaryota</taxon>
        <taxon>Fungi</taxon>
        <taxon>Dikarya</taxon>
        <taxon>Basidiomycota</taxon>
        <taxon>Pucciniomycotina</taxon>
        <taxon>Pucciniomycetes</taxon>
        <taxon>Pucciniales</taxon>
        <taxon>Pucciniaceae</taxon>
        <taxon>Puccinia</taxon>
    </lineage>
</organism>
<dbReference type="EMBL" id="PGCJ01000258">
    <property type="protein sequence ID" value="PLW35403.1"/>
    <property type="molecule type" value="Genomic_DNA"/>
</dbReference>
<comment type="subcellular location">
    <subcellularLocation>
        <location evidence="1">Nucleus</location>
    </subcellularLocation>
</comment>
<evidence type="ECO:0000256" key="3">
    <source>
        <dbReference type="ARBA" id="ARBA00022771"/>
    </source>
</evidence>
<keyword evidence="4" id="KW-0862">Zinc</keyword>
<evidence type="ECO:0008006" key="11">
    <source>
        <dbReference type="Google" id="ProtNLM"/>
    </source>
</evidence>
<dbReference type="SUPFAM" id="SSF53098">
    <property type="entry name" value="Ribonuclease H-like"/>
    <property type="match status" value="1"/>
</dbReference>
<dbReference type="InterPro" id="IPR025525">
    <property type="entry name" value="hAT-like_transposase_RNase-H"/>
</dbReference>
<evidence type="ECO:0000259" key="7">
    <source>
        <dbReference type="Pfam" id="PF05699"/>
    </source>
</evidence>
<protein>
    <recommendedName>
        <fullName evidence="11">HAT C-terminal dimerisation domain-containing protein</fullName>
    </recommendedName>
</protein>
<dbReference type="STRING" id="200324.A0A2N5UCC5"/>
<dbReference type="Proteomes" id="UP000235388">
    <property type="component" value="Unassembled WGS sequence"/>
</dbReference>
<name>A0A2N5UCC5_9BASI</name>
<evidence type="ECO:0000313" key="9">
    <source>
        <dbReference type="EMBL" id="PLW35403.1"/>
    </source>
</evidence>
<keyword evidence="3" id="KW-0863">Zinc-finger</keyword>
<dbReference type="InterPro" id="IPR012337">
    <property type="entry name" value="RNaseH-like_sf"/>
</dbReference>
<dbReference type="GO" id="GO:0005634">
    <property type="term" value="C:nucleus"/>
    <property type="evidence" value="ECO:0007669"/>
    <property type="project" value="UniProtKB-SubCell"/>
</dbReference>
<dbReference type="InterPro" id="IPR052035">
    <property type="entry name" value="ZnF_BED_domain_contain"/>
</dbReference>
<accession>A0A2N5UCC5</accession>
<evidence type="ECO:0000256" key="1">
    <source>
        <dbReference type="ARBA" id="ARBA00004123"/>
    </source>
</evidence>
<dbReference type="AlphaFoldDB" id="A0A2N5UCC5"/>
<evidence type="ECO:0000256" key="4">
    <source>
        <dbReference type="ARBA" id="ARBA00022833"/>
    </source>
</evidence>
<sequence length="599" mass="67606">MAGNSSNGTNHLHFHLLRCSSFHSKSKQSLLKLADASSSILTWVFLQEASRDLLCKMIIAHELPFSIVKHALFRLFLASLQPKFRLMSRGTVITNVMQIFQSMKAQIMVEIGSIDRVALTTDLWTSSTQAPFMAISAHFISPDWSFKKRLISFKELPTPHTGLAISDQLIALIIEWKIMDKVAFVTVDNASLNNVAISRLSGVLNDRSKNPPLLKCKFLHVRCAAHVINLVVKDGFKELSTAITQVRESVQYIKSTPAHKQGFQEAIDLSHMSNQACPLVDVPTQWNSTYLMFNSLIPYKEAFQVLSNQDANFLVCPSKDDWQEIRVMESFLSIFNTATLKLGTTQHSLAHLIYKYMKKIEKQLHDALKTGPAYLLKIIDPMKEKFDNYWSKMEDFAALNLVFDPCFKLELLEFTLMDELSPSEAVATLNQIKSTVVQCFNELNSCQTQLDQNCRSDKPNNSLSTNQISSVENKDQDNLRFKQYIAGKKNNNGAPSSSTAELDMYLQEATIAVDSSLFDILNWWKFNLLKFPTLAVLAKMILMVPMTSISSESAFSMSGRILSNYQSQLKPDTLKALVCGQDWIRTNEGLYSDEEALSQ</sequence>
<proteinExistence type="predicted"/>
<dbReference type="PANTHER" id="PTHR46481">
    <property type="entry name" value="ZINC FINGER BED DOMAIN-CONTAINING PROTEIN 4"/>
    <property type="match status" value="1"/>
</dbReference>
<evidence type="ECO:0000313" key="10">
    <source>
        <dbReference type="Proteomes" id="UP000235388"/>
    </source>
</evidence>
<evidence type="ECO:0000256" key="5">
    <source>
        <dbReference type="ARBA" id="ARBA00023125"/>
    </source>
</evidence>
<keyword evidence="2" id="KW-0479">Metal-binding</keyword>
<keyword evidence="5" id="KW-0238">DNA-binding</keyword>
<dbReference type="GO" id="GO:0046983">
    <property type="term" value="F:protein dimerization activity"/>
    <property type="evidence" value="ECO:0007669"/>
    <property type="project" value="InterPro"/>
</dbReference>
<dbReference type="Pfam" id="PF14372">
    <property type="entry name" value="hAT-like_RNase-H"/>
    <property type="match status" value="1"/>
</dbReference>
<dbReference type="GO" id="GO:0008270">
    <property type="term" value="F:zinc ion binding"/>
    <property type="evidence" value="ECO:0007669"/>
    <property type="project" value="UniProtKB-KW"/>
</dbReference>
<dbReference type="OrthoDB" id="3243659at2759"/>
<keyword evidence="10" id="KW-1185">Reference proteome</keyword>
<feature type="domain" description="hAT-like transposase RNase-H fold" evidence="8">
    <location>
        <begin position="345"/>
        <end position="442"/>
    </location>
</feature>
<evidence type="ECO:0000256" key="6">
    <source>
        <dbReference type="ARBA" id="ARBA00023242"/>
    </source>
</evidence>
<gene>
    <name evidence="9" type="ORF">PCANC_18304</name>
</gene>
<dbReference type="GO" id="GO:0003677">
    <property type="term" value="F:DNA binding"/>
    <property type="evidence" value="ECO:0007669"/>
    <property type="project" value="UniProtKB-KW"/>
</dbReference>
<feature type="domain" description="HAT C-terminal dimerisation" evidence="7">
    <location>
        <begin position="501"/>
        <end position="584"/>
    </location>
</feature>
<dbReference type="PANTHER" id="PTHR46481:SF10">
    <property type="entry name" value="ZINC FINGER BED DOMAIN-CONTAINING PROTEIN 39"/>
    <property type="match status" value="1"/>
</dbReference>